<dbReference type="EMBL" id="QKYT01001132">
    <property type="protein sequence ID" value="RIA79821.1"/>
    <property type="molecule type" value="Genomic_DNA"/>
</dbReference>
<dbReference type="OrthoDB" id="10275166at2759"/>
<evidence type="ECO:0000313" key="2">
    <source>
        <dbReference type="Proteomes" id="UP000265703"/>
    </source>
</evidence>
<protein>
    <submittedName>
        <fullName evidence="1">Uncharacterized protein</fullName>
    </submittedName>
</protein>
<gene>
    <name evidence="1" type="ORF">C1645_745669</name>
</gene>
<organism evidence="1 2">
    <name type="scientific">Glomus cerebriforme</name>
    <dbReference type="NCBI Taxonomy" id="658196"/>
    <lineage>
        <taxon>Eukaryota</taxon>
        <taxon>Fungi</taxon>
        <taxon>Fungi incertae sedis</taxon>
        <taxon>Mucoromycota</taxon>
        <taxon>Glomeromycotina</taxon>
        <taxon>Glomeromycetes</taxon>
        <taxon>Glomerales</taxon>
        <taxon>Glomeraceae</taxon>
        <taxon>Glomus</taxon>
    </lineage>
</organism>
<reference evidence="1 2" key="1">
    <citation type="submission" date="2018-06" db="EMBL/GenBank/DDBJ databases">
        <title>Comparative genomics reveals the genomic features of Rhizophagus irregularis, R. cerebriforme, R. diaphanum and Gigaspora rosea, and their symbiotic lifestyle signature.</title>
        <authorList>
            <person name="Morin E."/>
            <person name="San Clemente H."/>
            <person name="Chen E.C.H."/>
            <person name="De La Providencia I."/>
            <person name="Hainaut M."/>
            <person name="Kuo A."/>
            <person name="Kohler A."/>
            <person name="Murat C."/>
            <person name="Tang N."/>
            <person name="Roy S."/>
            <person name="Loubradou J."/>
            <person name="Henrissat B."/>
            <person name="Grigoriev I.V."/>
            <person name="Corradi N."/>
            <person name="Roux C."/>
            <person name="Martin F.M."/>
        </authorList>
    </citation>
    <scope>NUCLEOTIDE SEQUENCE [LARGE SCALE GENOMIC DNA]</scope>
    <source>
        <strain evidence="1 2">DAOM 227022</strain>
    </source>
</reference>
<keyword evidence="2" id="KW-1185">Reference proteome</keyword>
<proteinExistence type="predicted"/>
<dbReference type="Proteomes" id="UP000265703">
    <property type="component" value="Unassembled WGS sequence"/>
</dbReference>
<comment type="caution">
    <text evidence="1">The sequence shown here is derived from an EMBL/GenBank/DDBJ whole genome shotgun (WGS) entry which is preliminary data.</text>
</comment>
<name>A0A397SAS0_9GLOM</name>
<evidence type="ECO:0000313" key="1">
    <source>
        <dbReference type="EMBL" id="RIA79821.1"/>
    </source>
</evidence>
<dbReference type="AlphaFoldDB" id="A0A397SAS0"/>
<sequence>MSTSTTNNNNSRRYEFNLQSQYVACTWPQCYISGCNQQNEDPKEEVLAQCRSYFGTCIILRYVIGFELGEQGIKRWITDKRQCLDLVPDEVADMTLEDGSVNIYHGEYRAAQDNWPTYCAKDGDYISNFNVDGILSIQEIVKRGGSVETILRTIEKFHPELFYGGFNDIRSAVEFMVRTKPRPQFTPPVWFNGFAEHTWIKNLEEECKRRISLVEQGFRVKSMYIRGEIFTGKSTWARMLEPSRTWWSRSLMNIDNWREGDVVIIADNIKEKVVNGDNKGINFWDFKDFFGCEDLTTICHSHDRLTDIKGPWFFIFIHNKSWEDLGWHNDENTRSFMRRNVDLIEIGNDKFYVEDIESNTK</sequence>
<accession>A0A397SAS0</accession>